<dbReference type="RefSeq" id="WP_127190035.1">
    <property type="nucleotide sequence ID" value="NZ_RZNY01000001.1"/>
</dbReference>
<organism evidence="4 5">
    <name type="scientific">Paenibacillus anaericanus</name>
    <dbReference type="NCBI Taxonomy" id="170367"/>
    <lineage>
        <taxon>Bacteria</taxon>
        <taxon>Bacillati</taxon>
        <taxon>Bacillota</taxon>
        <taxon>Bacilli</taxon>
        <taxon>Bacillales</taxon>
        <taxon>Paenibacillaceae</taxon>
        <taxon>Paenibacillus</taxon>
    </lineage>
</organism>
<evidence type="ECO:0000313" key="5">
    <source>
        <dbReference type="Proteomes" id="UP000279446"/>
    </source>
</evidence>
<dbReference type="EMBL" id="RZNY01000001">
    <property type="protein sequence ID" value="RUT48439.1"/>
    <property type="molecule type" value="Genomic_DNA"/>
</dbReference>
<dbReference type="Pfam" id="PF00583">
    <property type="entry name" value="Acetyltransf_1"/>
    <property type="match status" value="1"/>
</dbReference>
<dbReference type="SUPFAM" id="SSF55729">
    <property type="entry name" value="Acyl-CoA N-acyltransferases (Nat)"/>
    <property type="match status" value="1"/>
</dbReference>
<reference evidence="4 5" key="1">
    <citation type="submission" date="2018-12" db="EMBL/GenBank/DDBJ databases">
        <authorList>
            <person name="Sun L."/>
            <person name="Chen Z."/>
        </authorList>
    </citation>
    <scope>NUCLEOTIDE SEQUENCE [LARGE SCALE GENOMIC DNA]</scope>
    <source>
        <strain evidence="4 5">DSM 15890</strain>
    </source>
</reference>
<evidence type="ECO:0000256" key="2">
    <source>
        <dbReference type="ARBA" id="ARBA00023315"/>
    </source>
</evidence>
<dbReference type="Proteomes" id="UP000279446">
    <property type="component" value="Unassembled WGS sequence"/>
</dbReference>
<dbReference type="OrthoDB" id="67353at2"/>
<sequence>MDNVTLVQVTADHPDLNGIITKLDHYLLQVYPPSEIFGLDLTDSKNNKTIFIVAYFNEIAVGCGAIKPIDDEIVELKRFFVDPEFRNRGIATAILNDLENRALALNYSTIRLETGEKLPEAITLYQKHGYYPIDKYGEYVDCESSLCYEKQLR</sequence>
<proteinExistence type="predicted"/>
<dbReference type="PANTHER" id="PTHR43877">
    <property type="entry name" value="AMINOALKYLPHOSPHONATE N-ACETYLTRANSFERASE-RELATED-RELATED"/>
    <property type="match status" value="1"/>
</dbReference>
<dbReference type="InterPro" id="IPR000182">
    <property type="entry name" value="GNAT_dom"/>
</dbReference>
<evidence type="ECO:0000313" key="4">
    <source>
        <dbReference type="EMBL" id="RUT48439.1"/>
    </source>
</evidence>
<accession>A0A433YEY0</accession>
<comment type="caution">
    <text evidence="4">The sequence shown here is derived from an EMBL/GenBank/DDBJ whole genome shotgun (WGS) entry which is preliminary data.</text>
</comment>
<gene>
    <name evidence="4" type="ORF">EJP82_00375</name>
</gene>
<dbReference type="PANTHER" id="PTHR43877:SF2">
    <property type="entry name" value="AMINOALKYLPHOSPHONATE N-ACETYLTRANSFERASE-RELATED"/>
    <property type="match status" value="1"/>
</dbReference>
<protein>
    <submittedName>
        <fullName evidence="4">N-acetyltransferase</fullName>
    </submittedName>
</protein>
<evidence type="ECO:0000256" key="1">
    <source>
        <dbReference type="ARBA" id="ARBA00022679"/>
    </source>
</evidence>
<dbReference type="GO" id="GO:0016747">
    <property type="term" value="F:acyltransferase activity, transferring groups other than amino-acyl groups"/>
    <property type="evidence" value="ECO:0007669"/>
    <property type="project" value="InterPro"/>
</dbReference>
<keyword evidence="2" id="KW-0012">Acyltransferase</keyword>
<keyword evidence="1 4" id="KW-0808">Transferase</keyword>
<dbReference type="PROSITE" id="PS51186">
    <property type="entry name" value="GNAT"/>
    <property type="match status" value="1"/>
</dbReference>
<keyword evidence="5" id="KW-1185">Reference proteome</keyword>
<evidence type="ECO:0000259" key="3">
    <source>
        <dbReference type="PROSITE" id="PS51186"/>
    </source>
</evidence>
<dbReference type="CDD" id="cd04301">
    <property type="entry name" value="NAT_SF"/>
    <property type="match status" value="1"/>
</dbReference>
<dbReference type="AlphaFoldDB" id="A0A433YEY0"/>
<dbReference type="Gene3D" id="3.40.630.30">
    <property type="match status" value="1"/>
</dbReference>
<name>A0A433YEY0_9BACL</name>
<dbReference type="InterPro" id="IPR050832">
    <property type="entry name" value="Bact_Acetyltransf"/>
</dbReference>
<dbReference type="InterPro" id="IPR016181">
    <property type="entry name" value="Acyl_CoA_acyltransferase"/>
</dbReference>
<feature type="domain" description="N-acetyltransferase" evidence="3">
    <location>
        <begin position="4"/>
        <end position="153"/>
    </location>
</feature>